<reference evidence="3 4" key="1">
    <citation type="submission" date="2017-01" db="EMBL/GenBank/DDBJ databases">
        <title>First insights into the biology of 'candidatus Vampirococcus archaeovorus'.</title>
        <authorList>
            <person name="Kizina J."/>
            <person name="Jordan S."/>
            <person name="Stueber K."/>
            <person name="Reinhardt R."/>
            <person name="Harder J."/>
        </authorList>
    </citation>
    <scope>NUCLEOTIDE SEQUENCE [LARGE SCALE GENOMIC DNA]</scope>
    <source>
        <strain evidence="3 4">LiM</strain>
    </source>
</reference>
<comment type="catalytic activity">
    <reaction evidence="2">
        <text>N-terminal N-formyl-L-methionyl-[peptide] + H2O = N-terminal L-methionyl-[peptide] + formate</text>
        <dbReference type="Rhea" id="RHEA:24420"/>
        <dbReference type="Rhea" id="RHEA-COMP:10639"/>
        <dbReference type="Rhea" id="RHEA-COMP:10640"/>
        <dbReference type="ChEBI" id="CHEBI:15377"/>
        <dbReference type="ChEBI" id="CHEBI:15740"/>
        <dbReference type="ChEBI" id="CHEBI:49298"/>
        <dbReference type="ChEBI" id="CHEBI:64731"/>
        <dbReference type="EC" id="3.5.1.88"/>
    </reaction>
</comment>
<accession>A0A410P3A7</accession>
<dbReference type="InterPro" id="IPR023635">
    <property type="entry name" value="Peptide_deformylase"/>
</dbReference>
<dbReference type="InterPro" id="IPR036821">
    <property type="entry name" value="Peptide_deformylase_sf"/>
</dbReference>
<name>A0A410P3A7_VELA1</name>
<comment type="cofactor">
    <cofactor evidence="2">
        <name>Fe(2+)</name>
        <dbReference type="ChEBI" id="CHEBI:29033"/>
    </cofactor>
    <text evidence="2">Binds 1 Fe(2+) ion.</text>
</comment>
<dbReference type="PIRSF" id="PIRSF004749">
    <property type="entry name" value="Pep_def"/>
    <property type="match status" value="1"/>
</dbReference>
<comment type="similarity">
    <text evidence="1 2">Belongs to the polypeptide deformylase family.</text>
</comment>
<protein>
    <recommendedName>
        <fullName evidence="2">Peptide deformylase</fullName>
        <shortName evidence="2">PDF</shortName>
        <ecNumber evidence="2">3.5.1.88</ecNumber>
    </recommendedName>
    <alternativeName>
        <fullName evidence="2">Polypeptide deformylase</fullName>
    </alternativeName>
</protein>
<dbReference type="GO" id="GO:0042586">
    <property type="term" value="F:peptide deformylase activity"/>
    <property type="evidence" value="ECO:0007669"/>
    <property type="project" value="UniProtKB-UniRule"/>
</dbReference>
<dbReference type="KEGG" id="vai:BU251_02115"/>
<dbReference type="NCBIfam" id="NF001159">
    <property type="entry name" value="PRK00150.1-3"/>
    <property type="match status" value="1"/>
</dbReference>
<dbReference type="PANTHER" id="PTHR10458">
    <property type="entry name" value="PEPTIDE DEFORMYLASE"/>
    <property type="match status" value="1"/>
</dbReference>
<keyword evidence="2 3" id="KW-0378">Hydrolase</keyword>
<dbReference type="HAMAP" id="MF_00163">
    <property type="entry name" value="Pep_deformylase"/>
    <property type="match status" value="1"/>
</dbReference>
<dbReference type="GO" id="GO:0046872">
    <property type="term" value="F:metal ion binding"/>
    <property type="evidence" value="ECO:0007669"/>
    <property type="project" value="UniProtKB-KW"/>
</dbReference>
<gene>
    <name evidence="2" type="primary">def</name>
    <name evidence="3" type="ORF">BU251_02115</name>
</gene>
<dbReference type="PANTHER" id="PTHR10458:SF22">
    <property type="entry name" value="PEPTIDE DEFORMYLASE"/>
    <property type="match status" value="1"/>
</dbReference>
<comment type="function">
    <text evidence="2">Removes the formyl group from the N-terminal Met of newly synthesized proteins. Requires at least a dipeptide for an efficient rate of reaction. N-terminal L-methionine is a prerequisite for activity but the enzyme has broad specificity at other positions.</text>
</comment>
<feature type="active site" evidence="2">
    <location>
        <position position="135"/>
    </location>
</feature>
<dbReference type="Proteomes" id="UP000287243">
    <property type="component" value="Chromosome"/>
</dbReference>
<dbReference type="SUPFAM" id="SSF56420">
    <property type="entry name" value="Peptide deformylase"/>
    <property type="match status" value="1"/>
</dbReference>
<feature type="binding site" evidence="2">
    <location>
        <position position="134"/>
    </location>
    <ligand>
        <name>Fe cation</name>
        <dbReference type="ChEBI" id="CHEBI:24875"/>
    </ligand>
</feature>
<dbReference type="EC" id="3.5.1.88" evidence="2"/>
<dbReference type="PRINTS" id="PR01576">
    <property type="entry name" value="PDEFORMYLASE"/>
</dbReference>
<dbReference type="CDD" id="cd00487">
    <property type="entry name" value="Pep_deformylase"/>
    <property type="match status" value="1"/>
</dbReference>
<sequence>MSILQTRLRIHFYGDPVLRRRSRPVAAVGPEEQAVLVQMEEVMRCAGGVGLAAPQVGLNKQLVVVDVGEGPVALANPRILKKWGSAAMEEGCLSLPGIYVKVKRAKKVKVAGLNEKNEKVVIVAADFLARALQHEIDHLRGRLIFDYANLFEKLRLKAKLRQVRAGSRISA</sequence>
<dbReference type="Pfam" id="PF01327">
    <property type="entry name" value="Pep_deformylase"/>
    <property type="match status" value="1"/>
</dbReference>
<keyword evidence="2" id="KW-0408">Iron</keyword>
<organism evidence="3 4">
    <name type="scientific">Velamenicoccus archaeovorus</name>
    <dbReference type="NCBI Taxonomy" id="1930593"/>
    <lineage>
        <taxon>Bacteria</taxon>
        <taxon>Pseudomonadati</taxon>
        <taxon>Candidatus Omnitrophota</taxon>
        <taxon>Candidatus Velamenicoccus</taxon>
    </lineage>
</organism>
<dbReference type="NCBIfam" id="TIGR00079">
    <property type="entry name" value="pept_deformyl"/>
    <property type="match status" value="1"/>
</dbReference>
<dbReference type="GO" id="GO:0006412">
    <property type="term" value="P:translation"/>
    <property type="evidence" value="ECO:0007669"/>
    <property type="project" value="UniProtKB-UniRule"/>
</dbReference>
<keyword evidence="2" id="KW-0648">Protein biosynthesis</keyword>
<evidence type="ECO:0000313" key="3">
    <source>
        <dbReference type="EMBL" id="QAT16610.1"/>
    </source>
</evidence>
<dbReference type="Gene3D" id="3.90.45.10">
    <property type="entry name" value="Peptide deformylase"/>
    <property type="match status" value="1"/>
</dbReference>
<dbReference type="EMBL" id="CP019384">
    <property type="protein sequence ID" value="QAT16610.1"/>
    <property type="molecule type" value="Genomic_DNA"/>
</dbReference>
<keyword evidence="4" id="KW-1185">Reference proteome</keyword>
<dbReference type="OrthoDB" id="9804313at2"/>
<evidence type="ECO:0000256" key="2">
    <source>
        <dbReference type="HAMAP-Rule" id="MF_00163"/>
    </source>
</evidence>
<feature type="binding site" evidence="2">
    <location>
        <position position="138"/>
    </location>
    <ligand>
        <name>Fe cation</name>
        <dbReference type="ChEBI" id="CHEBI:24875"/>
    </ligand>
</feature>
<dbReference type="AlphaFoldDB" id="A0A410P3A7"/>
<proteinExistence type="inferred from homology"/>
<evidence type="ECO:0000313" key="4">
    <source>
        <dbReference type="Proteomes" id="UP000287243"/>
    </source>
</evidence>
<evidence type="ECO:0000256" key="1">
    <source>
        <dbReference type="ARBA" id="ARBA00010759"/>
    </source>
</evidence>
<keyword evidence="2" id="KW-0479">Metal-binding</keyword>
<feature type="binding site" evidence="2">
    <location>
        <position position="92"/>
    </location>
    <ligand>
        <name>Fe cation</name>
        <dbReference type="ChEBI" id="CHEBI:24875"/>
    </ligand>
</feature>